<evidence type="ECO:0000256" key="1">
    <source>
        <dbReference type="ARBA" id="ARBA00022729"/>
    </source>
</evidence>
<name>A0A0W1AF85_9GAMM</name>
<dbReference type="PANTHER" id="PTHR11575:SF24">
    <property type="entry name" value="5'-NUCLEOTIDASE"/>
    <property type="match status" value="1"/>
</dbReference>
<accession>A0A0W1AF85</accession>
<gene>
    <name evidence="5" type="ORF">Lwor_1520</name>
</gene>
<evidence type="ECO:0000256" key="2">
    <source>
        <dbReference type="RuleBase" id="RU362119"/>
    </source>
</evidence>
<dbReference type="InterPro" id="IPR004843">
    <property type="entry name" value="Calcineurin-like_PHP"/>
</dbReference>
<dbReference type="PANTHER" id="PTHR11575">
    <property type="entry name" value="5'-NUCLEOTIDASE-RELATED"/>
    <property type="match status" value="1"/>
</dbReference>
<evidence type="ECO:0000259" key="3">
    <source>
        <dbReference type="Pfam" id="PF00149"/>
    </source>
</evidence>
<dbReference type="PRINTS" id="PR01607">
    <property type="entry name" value="APYRASEFAMLY"/>
</dbReference>
<dbReference type="OrthoDB" id="9803927at2"/>
<keyword evidence="6" id="KW-1185">Reference proteome</keyword>
<dbReference type="STRING" id="45076.Lwor_1520"/>
<dbReference type="InterPro" id="IPR006179">
    <property type="entry name" value="5_nucleotidase/apyrase"/>
</dbReference>
<protein>
    <submittedName>
        <fullName evidence="5">5'-nucleotidase</fullName>
    </submittedName>
</protein>
<dbReference type="SUPFAM" id="SSF56300">
    <property type="entry name" value="Metallo-dependent phosphatases"/>
    <property type="match status" value="1"/>
</dbReference>
<feature type="domain" description="5'-Nucleotidase C-terminal" evidence="4">
    <location>
        <begin position="379"/>
        <end position="525"/>
    </location>
</feature>
<dbReference type="GO" id="GO:0030288">
    <property type="term" value="C:outer membrane-bounded periplasmic space"/>
    <property type="evidence" value="ECO:0007669"/>
    <property type="project" value="TreeGrafter"/>
</dbReference>
<dbReference type="GO" id="GO:0008253">
    <property type="term" value="F:5'-nucleotidase activity"/>
    <property type="evidence" value="ECO:0007669"/>
    <property type="project" value="TreeGrafter"/>
</dbReference>
<dbReference type="Pfam" id="PF00149">
    <property type="entry name" value="Metallophos"/>
    <property type="match status" value="1"/>
</dbReference>
<evidence type="ECO:0000313" key="6">
    <source>
        <dbReference type="Proteomes" id="UP000054662"/>
    </source>
</evidence>
<dbReference type="GO" id="GO:0008768">
    <property type="term" value="F:UDP-sugar diphosphatase activity"/>
    <property type="evidence" value="ECO:0007669"/>
    <property type="project" value="TreeGrafter"/>
</dbReference>
<dbReference type="AlphaFoldDB" id="A0A0W1AF85"/>
<dbReference type="Gene3D" id="3.90.780.10">
    <property type="entry name" value="5'-Nucleotidase, C-terminal domain"/>
    <property type="match status" value="1"/>
</dbReference>
<comment type="similarity">
    <text evidence="2">Belongs to the 5'-nucleotidase family.</text>
</comment>
<dbReference type="Proteomes" id="UP000054662">
    <property type="component" value="Unassembled WGS sequence"/>
</dbReference>
<evidence type="ECO:0000313" key="5">
    <source>
        <dbReference type="EMBL" id="KTD80006.1"/>
    </source>
</evidence>
<dbReference type="InterPro" id="IPR029052">
    <property type="entry name" value="Metallo-depent_PP-like"/>
</dbReference>
<dbReference type="Gene3D" id="3.60.21.10">
    <property type="match status" value="1"/>
</dbReference>
<dbReference type="GO" id="GO:0000166">
    <property type="term" value="F:nucleotide binding"/>
    <property type="evidence" value="ECO:0007669"/>
    <property type="project" value="UniProtKB-KW"/>
</dbReference>
<reference evidence="5 6" key="1">
    <citation type="submission" date="2015-11" db="EMBL/GenBank/DDBJ databases">
        <title>Genomic analysis of 38 Legionella species identifies large and diverse effector repertoires.</title>
        <authorList>
            <person name="Burstein D."/>
            <person name="Amaro F."/>
            <person name="Zusman T."/>
            <person name="Lifshitz Z."/>
            <person name="Cohen O."/>
            <person name="Gilbert J.A."/>
            <person name="Pupko T."/>
            <person name="Shuman H.A."/>
            <person name="Segal G."/>
        </authorList>
    </citation>
    <scope>NUCLEOTIDE SEQUENCE [LARGE SCALE GENOMIC DNA]</scope>
    <source>
        <strain evidence="5 6">ATCC 49508</strain>
    </source>
</reference>
<sequence length="567" mass="62062">MFFTQFFHILILFFSIFTSIHTYATATQSLETSTLISIKLLGINDFHGQISTGRRVKNEPVGGAAVLAAYIKEAQSGMEDRTIITIMGDQVGASPPSSGLLHDEPTILFTNTLGNTHCNTKDRMNPLCNVVATVGNHEFDKGQKALFDLIYGTDNPPTNHWISLPNYPGAAYPYISANIVDERTKKTLFPPYVIKEINGIHIGFIGALLKNAPDSMFPDNAKGIQFLDEAKTINHYLPEMKAQGAEIVVVLIHEGGNQIPYAGDTQTHSDVTGAINEVIHQLDDDVDVVMAGHTHQFLNAYIPNRNGVNILVTQAHSYSVAFAEVTLQVDAITHKVRHKTARIITTHAQKYPGTHPDTTALQLVKLAEDAVEPIVSGFVGVAQNNISRNQNTAGESGLGNLIADAFKTEMNADIGMTNPSSMRDDLPQGTVNWGHIYAVLPFGNGVVKVTLTGQDLYDLLEQQWMGSYDNILQISGLTCIYDPAKPVGHRITSLLHHNKPLQKNKIYSIATNNFLATGGGVFSVMRRATHIQEGESDRDTVLNYIKKLPQPFTAAIEGRIQQSASLR</sequence>
<comment type="caution">
    <text evidence="5">The sequence shown here is derived from an EMBL/GenBank/DDBJ whole genome shotgun (WGS) entry which is preliminary data.</text>
</comment>
<dbReference type="InterPro" id="IPR008334">
    <property type="entry name" value="5'-Nucleotdase_C"/>
</dbReference>
<keyword evidence="1" id="KW-0732">Signal</keyword>
<proteinExistence type="inferred from homology"/>
<feature type="domain" description="Calcineurin-like phosphoesterase" evidence="3">
    <location>
        <begin position="39"/>
        <end position="296"/>
    </location>
</feature>
<keyword evidence="2" id="KW-0547">Nucleotide-binding</keyword>
<evidence type="ECO:0000259" key="4">
    <source>
        <dbReference type="Pfam" id="PF02872"/>
    </source>
</evidence>
<keyword evidence="2" id="KW-0378">Hydrolase</keyword>
<dbReference type="PATRIC" id="fig|45076.6.peg.1650"/>
<dbReference type="InterPro" id="IPR036907">
    <property type="entry name" value="5'-Nucleotdase_C_sf"/>
</dbReference>
<dbReference type="Pfam" id="PF02872">
    <property type="entry name" value="5_nucleotid_C"/>
    <property type="match status" value="1"/>
</dbReference>
<organism evidence="5 6">
    <name type="scientific">Legionella worsleiensis</name>
    <dbReference type="NCBI Taxonomy" id="45076"/>
    <lineage>
        <taxon>Bacteria</taxon>
        <taxon>Pseudomonadati</taxon>
        <taxon>Pseudomonadota</taxon>
        <taxon>Gammaproteobacteria</taxon>
        <taxon>Legionellales</taxon>
        <taxon>Legionellaceae</taxon>
        <taxon>Legionella</taxon>
    </lineage>
</organism>
<dbReference type="RefSeq" id="WP_115091003.1">
    <property type="nucleotide sequence ID" value="NZ_CBCRUR010000011.1"/>
</dbReference>
<dbReference type="GO" id="GO:0009166">
    <property type="term" value="P:nucleotide catabolic process"/>
    <property type="evidence" value="ECO:0007669"/>
    <property type="project" value="InterPro"/>
</dbReference>
<dbReference type="EMBL" id="LNZC01000012">
    <property type="protein sequence ID" value="KTD80006.1"/>
    <property type="molecule type" value="Genomic_DNA"/>
</dbReference>
<dbReference type="SUPFAM" id="SSF55816">
    <property type="entry name" value="5'-nucleotidase (syn. UDP-sugar hydrolase), C-terminal domain"/>
    <property type="match status" value="1"/>
</dbReference>